<evidence type="ECO:0000259" key="1">
    <source>
        <dbReference type="Pfam" id="PF12697"/>
    </source>
</evidence>
<protein>
    <submittedName>
        <fullName evidence="2">Alpha/beta hydrolase</fullName>
    </submittedName>
</protein>
<dbReference type="PRINTS" id="PR00111">
    <property type="entry name" value="ABHYDROLASE"/>
</dbReference>
<dbReference type="SUPFAM" id="SSF53474">
    <property type="entry name" value="alpha/beta-Hydrolases"/>
    <property type="match status" value="1"/>
</dbReference>
<dbReference type="RefSeq" id="WP_344671298.1">
    <property type="nucleotide sequence ID" value="NZ_BAAAQN010000078.1"/>
</dbReference>
<evidence type="ECO:0000313" key="3">
    <source>
        <dbReference type="Proteomes" id="UP001500751"/>
    </source>
</evidence>
<reference evidence="3" key="1">
    <citation type="journal article" date="2019" name="Int. J. Syst. Evol. Microbiol.">
        <title>The Global Catalogue of Microorganisms (GCM) 10K type strain sequencing project: providing services to taxonomists for standard genome sequencing and annotation.</title>
        <authorList>
            <consortium name="The Broad Institute Genomics Platform"/>
            <consortium name="The Broad Institute Genome Sequencing Center for Infectious Disease"/>
            <person name="Wu L."/>
            <person name="Ma J."/>
        </authorList>
    </citation>
    <scope>NUCLEOTIDE SEQUENCE [LARGE SCALE GENOMIC DNA]</scope>
    <source>
        <strain evidence="3">JCM 16014</strain>
    </source>
</reference>
<feature type="domain" description="AB hydrolase-1" evidence="1">
    <location>
        <begin position="24"/>
        <end position="233"/>
    </location>
</feature>
<dbReference type="Proteomes" id="UP001500751">
    <property type="component" value="Unassembled WGS sequence"/>
</dbReference>
<proteinExistence type="predicted"/>
<dbReference type="InterPro" id="IPR029058">
    <property type="entry name" value="AB_hydrolase_fold"/>
</dbReference>
<gene>
    <name evidence="2" type="ORF">GCM10009839_83630</name>
</gene>
<dbReference type="Gene3D" id="3.40.50.1820">
    <property type="entry name" value="alpha/beta hydrolase"/>
    <property type="match status" value="1"/>
</dbReference>
<keyword evidence="3" id="KW-1185">Reference proteome</keyword>
<organism evidence="2 3">
    <name type="scientific">Catenulispora yoronensis</name>
    <dbReference type="NCBI Taxonomy" id="450799"/>
    <lineage>
        <taxon>Bacteria</taxon>
        <taxon>Bacillati</taxon>
        <taxon>Actinomycetota</taxon>
        <taxon>Actinomycetes</taxon>
        <taxon>Catenulisporales</taxon>
        <taxon>Catenulisporaceae</taxon>
        <taxon>Catenulispora</taxon>
    </lineage>
</organism>
<sequence>MANIQLNDVTTWYDVHGEGDGEPVLLLHSGFVDSRMFTPVLPFFVGDFRVYTVDRRGHGRTPDVEGPYSYETMADDVIAFLDKVVGGPAHLVGHSDGADVALLVALKRPDLVRRLVLISGLFHYDGNLPGTLVDFDEQTQSRMSARHGEVSPDGEEHFPVIARKVLELAATEPTLTSEDLRAVTARTLVMGGDDDTVSLEHTIALYRGIPDSELAIVPGTSHLLVLEKPDAVYSLVAEFLTAQPTPTFMPVRRATSA</sequence>
<accession>A0ABP5H179</accession>
<keyword evidence="2" id="KW-0378">Hydrolase</keyword>
<evidence type="ECO:0000313" key="2">
    <source>
        <dbReference type="EMBL" id="GAA2060251.1"/>
    </source>
</evidence>
<dbReference type="InterPro" id="IPR050266">
    <property type="entry name" value="AB_hydrolase_sf"/>
</dbReference>
<dbReference type="GO" id="GO:0016787">
    <property type="term" value="F:hydrolase activity"/>
    <property type="evidence" value="ECO:0007669"/>
    <property type="project" value="UniProtKB-KW"/>
</dbReference>
<dbReference type="Pfam" id="PF12697">
    <property type="entry name" value="Abhydrolase_6"/>
    <property type="match status" value="1"/>
</dbReference>
<dbReference type="PANTHER" id="PTHR43798">
    <property type="entry name" value="MONOACYLGLYCEROL LIPASE"/>
    <property type="match status" value="1"/>
</dbReference>
<comment type="caution">
    <text evidence="2">The sequence shown here is derived from an EMBL/GenBank/DDBJ whole genome shotgun (WGS) entry which is preliminary data.</text>
</comment>
<dbReference type="InterPro" id="IPR000073">
    <property type="entry name" value="AB_hydrolase_1"/>
</dbReference>
<name>A0ABP5H179_9ACTN</name>
<dbReference type="EMBL" id="BAAAQN010000078">
    <property type="protein sequence ID" value="GAA2060251.1"/>
    <property type="molecule type" value="Genomic_DNA"/>
</dbReference>